<sequence>MKMKKLFKPAVVALVLSAALSSGSALAATGESRLTPTMKGWAPYLPSVGTQVVGRADGTTKPLKIGDVVEVPTYLLNSKYYTYADGNTTQDKDEDNAGRVRPGQFTVDIAGQQIAQKVSVHWYVVEPKDPAVKNWAPDGTSVTEFNDPNENGSWITDWADVIAVPVTTESYTMPGQGSKSLAVKVPVEASGKRIGFIIVPESQTGDPFRGQPLKVPDLNFIWEQPQPQGPGDQCDLSDVTDSDALSNLDTCLIDPTNPTVPNPPEKPILENPGNGGGDVVKANYIVTIHYLPKGATEANPKTDPILGTQAHPHPLVNSTYYADIKVLGKETDPEDPPIYRDLDNSKLPDSGTVGEVDSISWNFYRGDLDPALIDAAEANTDTTAGAAEKATLLTNAFIATAKQIESATNNRTGELVDADGRKYFSFKTQVDNVEANTTFGNAFNTLWKWDDVAINGENSEQRTRLRVTFNYDENVTVTPPTP</sequence>
<name>A0A1I0ALM5_9GAMM</name>
<dbReference type="RefSeq" id="WP_093318244.1">
    <property type="nucleotide sequence ID" value="NZ_FOHV01000006.1"/>
</dbReference>
<evidence type="ECO:0000313" key="4">
    <source>
        <dbReference type="Proteomes" id="UP000242642"/>
    </source>
</evidence>
<feature type="region of interest" description="Disordered" evidence="1">
    <location>
        <begin position="332"/>
        <end position="351"/>
    </location>
</feature>
<dbReference type="AlphaFoldDB" id="A0A1I0ALM5"/>
<organism evidence="3 4">
    <name type="scientific">Thorsellia anophelis DSM 18579</name>
    <dbReference type="NCBI Taxonomy" id="1123402"/>
    <lineage>
        <taxon>Bacteria</taxon>
        <taxon>Pseudomonadati</taxon>
        <taxon>Pseudomonadota</taxon>
        <taxon>Gammaproteobacteria</taxon>
        <taxon>Enterobacterales</taxon>
        <taxon>Thorselliaceae</taxon>
        <taxon>Thorsellia</taxon>
    </lineage>
</organism>
<protein>
    <submittedName>
        <fullName evidence="3">Uncharacterized protein</fullName>
    </submittedName>
</protein>
<evidence type="ECO:0000256" key="2">
    <source>
        <dbReference type="SAM" id="SignalP"/>
    </source>
</evidence>
<accession>A0A1I0ALM5</accession>
<keyword evidence="4" id="KW-1185">Reference proteome</keyword>
<feature type="signal peptide" evidence="2">
    <location>
        <begin position="1"/>
        <end position="27"/>
    </location>
</feature>
<keyword evidence="2" id="KW-0732">Signal</keyword>
<feature type="region of interest" description="Disordered" evidence="1">
    <location>
        <begin position="252"/>
        <end position="274"/>
    </location>
</feature>
<proteinExistence type="predicted"/>
<evidence type="ECO:0000313" key="3">
    <source>
        <dbReference type="EMBL" id="SES95222.1"/>
    </source>
</evidence>
<evidence type="ECO:0000256" key="1">
    <source>
        <dbReference type="SAM" id="MobiDB-lite"/>
    </source>
</evidence>
<feature type="chain" id="PRO_5017227149" evidence="2">
    <location>
        <begin position="28"/>
        <end position="482"/>
    </location>
</feature>
<dbReference type="STRING" id="1123402.SAMN02583745_00969"/>
<reference evidence="4" key="1">
    <citation type="submission" date="2016-10" db="EMBL/GenBank/DDBJ databases">
        <authorList>
            <person name="Varghese N."/>
            <person name="Submissions S."/>
        </authorList>
    </citation>
    <scope>NUCLEOTIDE SEQUENCE [LARGE SCALE GENOMIC DNA]</scope>
    <source>
        <strain evidence="4">DSM 18579</strain>
    </source>
</reference>
<gene>
    <name evidence="3" type="ORF">SAMN02583745_00969</name>
</gene>
<dbReference type="EMBL" id="FOHV01000006">
    <property type="protein sequence ID" value="SES95222.1"/>
    <property type="molecule type" value="Genomic_DNA"/>
</dbReference>
<feature type="compositionally biased region" description="Basic and acidic residues" evidence="1">
    <location>
        <begin position="332"/>
        <end position="346"/>
    </location>
</feature>
<dbReference type="Proteomes" id="UP000242642">
    <property type="component" value="Unassembled WGS sequence"/>
</dbReference>